<dbReference type="PANTHER" id="PTHR34702">
    <property type="entry name" value="NA(+)/H(+) ANTIPORTER SUBUNIT F1"/>
    <property type="match status" value="1"/>
</dbReference>
<gene>
    <name evidence="9" type="ORF">CUN51_00475</name>
</gene>
<comment type="similarity">
    <text evidence="2">Belongs to the CPA3 antiporters (TC 2.A.63) subunit F family.</text>
</comment>
<dbReference type="Proteomes" id="UP000228921">
    <property type="component" value="Unassembled WGS sequence"/>
</dbReference>
<evidence type="ECO:0000256" key="4">
    <source>
        <dbReference type="ARBA" id="ARBA00022475"/>
    </source>
</evidence>
<keyword evidence="3" id="KW-0813">Transport</keyword>
<dbReference type="Pfam" id="PF04066">
    <property type="entry name" value="MrpF_PhaF"/>
    <property type="match status" value="1"/>
</dbReference>
<accession>A0A2M8P3L8</accession>
<dbReference type="PANTHER" id="PTHR34702:SF1">
    <property type="entry name" value="NA(+)_H(+) ANTIPORTER SUBUNIT F"/>
    <property type="match status" value="1"/>
</dbReference>
<keyword evidence="4" id="KW-1003">Cell membrane</keyword>
<evidence type="ECO:0000256" key="7">
    <source>
        <dbReference type="ARBA" id="ARBA00023136"/>
    </source>
</evidence>
<feature type="transmembrane region" description="Helical" evidence="8">
    <location>
        <begin position="37"/>
        <end position="56"/>
    </location>
</feature>
<evidence type="ECO:0000256" key="3">
    <source>
        <dbReference type="ARBA" id="ARBA00022448"/>
    </source>
</evidence>
<dbReference type="InterPro" id="IPR007208">
    <property type="entry name" value="MrpF/PhaF-like"/>
</dbReference>
<dbReference type="AlphaFoldDB" id="A0A2M8P3L8"/>
<dbReference type="EMBL" id="PGTK01000001">
    <property type="protein sequence ID" value="PJF32138.1"/>
    <property type="molecule type" value="Genomic_DNA"/>
</dbReference>
<organism evidence="9 10">
    <name type="scientific">Candidatus Thermofonsia Clade 1 bacterium</name>
    <dbReference type="NCBI Taxonomy" id="2364210"/>
    <lineage>
        <taxon>Bacteria</taxon>
        <taxon>Bacillati</taxon>
        <taxon>Chloroflexota</taxon>
        <taxon>Candidatus Thermofontia</taxon>
        <taxon>Candidatus Thermofonsia Clade 1</taxon>
    </lineage>
</organism>
<evidence type="ECO:0000313" key="10">
    <source>
        <dbReference type="Proteomes" id="UP000228921"/>
    </source>
</evidence>
<name>A0A2M8P3L8_9CHLR</name>
<evidence type="ECO:0000313" key="9">
    <source>
        <dbReference type="EMBL" id="PJF32138.1"/>
    </source>
</evidence>
<keyword evidence="7 8" id="KW-0472">Membrane</keyword>
<keyword evidence="6 8" id="KW-1133">Transmembrane helix</keyword>
<feature type="transmembrane region" description="Helical" evidence="8">
    <location>
        <begin position="62"/>
        <end position="85"/>
    </location>
</feature>
<proteinExistence type="inferred from homology"/>
<comment type="caution">
    <text evidence="9">The sequence shown here is derived from an EMBL/GenBank/DDBJ whole genome shotgun (WGS) entry which is preliminary data.</text>
</comment>
<feature type="transmembrane region" description="Helical" evidence="8">
    <location>
        <begin position="6"/>
        <end position="25"/>
    </location>
</feature>
<dbReference type="GO" id="GO:0005886">
    <property type="term" value="C:plasma membrane"/>
    <property type="evidence" value="ECO:0007669"/>
    <property type="project" value="UniProtKB-SubCell"/>
</dbReference>
<evidence type="ECO:0000256" key="5">
    <source>
        <dbReference type="ARBA" id="ARBA00022692"/>
    </source>
</evidence>
<comment type="subcellular location">
    <subcellularLocation>
        <location evidence="1">Cell membrane</location>
        <topology evidence="1">Multi-pass membrane protein</topology>
    </subcellularLocation>
</comment>
<evidence type="ECO:0000256" key="2">
    <source>
        <dbReference type="ARBA" id="ARBA00009212"/>
    </source>
</evidence>
<dbReference type="GO" id="GO:0015385">
    <property type="term" value="F:sodium:proton antiporter activity"/>
    <property type="evidence" value="ECO:0007669"/>
    <property type="project" value="TreeGrafter"/>
</dbReference>
<evidence type="ECO:0000256" key="6">
    <source>
        <dbReference type="ARBA" id="ARBA00022989"/>
    </source>
</evidence>
<keyword evidence="5 8" id="KW-0812">Transmembrane</keyword>
<protein>
    <submittedName>
        <fullName evidence="9">Cation:proton antiporter</fullName>
    </submittedName>
</protein>
<reference evidence="9 10" key="1">
    <citation type="submission" date="2017-11" db="EMBL/GenBank/DDBJ databases">
        <title>Evolution of Phototrophy in the Chloroflexi Phylum Driven by Horizontal Gene Transfer.</title>
        <authorList>
            <person name="Ward L.M."/>
            <person name="Hemp J."/>
            <person name="Shih P.M."/>
            <person name="Mcglynn S.E."/>
            <person name="Fischer W."/>
        </authorList>
    </citation>
    <scope>NUCLEOTIDE SEQUENCE [LARGE SCALE GENOMIC DNA]</scope>
    <source>
        <strain evidence="9">CP2_2F</strain>
    </source>
</reference>
<evidence type="ECO:0000256" key="8">
    <source>
        <dbReference type="SAM" id="Phobius"/>
    </source>
</evidence>
<sequence length="91" mass="9691">MSDLANTGVQLALIILIGLLVPCLWRMLRAPNAAERLQAIDLLTTLLIGIIVVLALVEGIAFIVDIGIALAAFSFIGTLAVARYLSDGRLF</sequence>
<evidence type="ECO:0000256" key="1">
    <source>
        <dbReference type="ARBA" id="ARBA00004651"/>
    </source>
</evidence>